<organism evidence="2">
    <name type="scientific">Pseudomonas phage KV2023</name>
    <dbReference type="NCBI Taxonomy" id="3234047"/>
    <lineage>
        <taxon>Viruses</taxon>
        <taxon>Duplodnaviria</taxon>
        <taxon>Heunggongvirae</taxon>
        <taxon>Uroviricota</taxon>
        <taxon>Caudoviricetes</taxon>
        <taxon>Bruynoghevirus</taxon>
    </lineage>
</organism>
<sequence>MGLVRGSTPRDTVHRIDLKKNLRGVQGETGGEYPLITP</sequence>
<feature type="compositionally biased region" description="Basic and acidic residues" evidence="1">
    <location>
        <begin position="11"/>
        <end position="20"/>
    </location>
</feature>
<reference evidence="2" key="1">
    <citation type="submission" date="2024-06" db="EMBL/GenBank/DDBJ databases">
        <authorList>
            <person name="Kandhan P."/>
            <person name="Suresh D."/>
            <person name="Suresh A."/>
            <person name="Gopikrishnan V."/>
        </authorList>
    </citation>
    <scope>NUCLEOTIDE SEQUENCE</scope>
</reference>
<feature type="region of interest" description="Disordered" evidence="1">
    <location>
        <begin position="1"/>
        <end position="38"/>
    </location>
</feature>
<protein>
    <submittedName>
        <fullName evidence="2">Uncharacterized protein</fullName>
    </submittedName>
</protein>
<evidence type="ECO:0000313" key="2">
    <source>
        <dbReference type="EMBL" id="XDJ02298.1"/>
    </source>
</evidence>
<evidence type="ECO:0000256" key="1">
    <source>
        <dbReference type="SAM" id="MobiDB-lite"/>
    </source>
</evidence>
<proteinExistence type="predicted"/>
<name>A0AB39C6W4_9CAUD</name>
<accession>A0AB39C6W4</accession>
<dbReference type="EMBL" id="PP949967">
    <property type="protein sequence ID" value="XDJ02298.1"/>
    <property type="molecule type" value="Genomic_DNA"/>
</dbReference>